<comment type="subcellular location">
    <subcellularLocation>
        <location evidence="1">Peroxisome</location>
    </subcellularLocation>
</comment>
<name>A0A433SB92_9BURK</name>
<dbReference type="EC" id="4.2.1.150" evidence="4"/>
<keyword evidence="4" id="KW-0456">Lyase</keyword>
<evidence type="ECO:0000256" key="1">
    <source>
        <dbReference type="ARBA" id="ARBA00004275"/>
    </source>
</evidence>
<keyword evidence="2" id="KW-0576">Peroxisome</keyword>
<dbReference type="InterPro" id="IPR001753">
    <property type="entry name" value="Enoyl-CoA_hydra/iso"/>
</dbReference>
<evidence type="ECO:0000313" key="5">
    <source>
        <dbReference type="Proteomes" id="UP000286947"/>
    </source>
</evidence>
<keyword evidence="5" id="KW-1185">Reference proteome</keyword>
<dbReference type="InterPro" id="IPR029045">
    <property type="entry name" value="ClpP/crotonase-like_dom_sf"/>
</dbReference>
<dbReference type="Gene3D" id="3.90.226.10">
    <property type="entry name" value="2-enoyl-CoA Hydratase, Chain A, domain 1"/>
    <property type="match status" value="1"/>
</dbReference>
<dbReference type="PANTHER" id="PTHR43684:SF1">
    <property type="entry name" value="ENOYL-COA DELTA ISOMERASE 2"/>
    <property type="match status" value="1"/>
</dbReference>
<dbReference type="EMBL" id="PQSP01000008">
    <property type="protein sequence ID" value="RUS65914.1"/>
    <property type="molecule type" value="Genomic_DNA"/>
</dbReference>
<dbReference type="GO" id="GO:0004165">
    <property type="term" value="F:delta(3)-delta(2)-enoyl-CoA isomerase activity"/>
    <property type="evidence" value="ECO:0007669"/>
    <property type="project" value="UniProtKB-ARBA"/>
</dbReference>
<sequence>MGIKTAVLNGVASIELARPKKKNALDAQMYLQMTEVLKTAGDDPQIRAVLIHGQPEVFTAGADLEDFVAGKVLEDGSPLRVFMHTLCHFEKPVVAAVNGPAIGVGTTMLVHCDLVYAGDTAHFALPFVSLGVVPEFGSSYLLPRLAGRARASEKLLLAQPFNAQEALEMGLINAILPANEVVNHARRMAERFNKLAPAAVRATKRLLQVSWRQEVDVAIEAEADAFNACVGSAEVKEALSAFFEKRWPDFSKF</sequence>
<dbReference type="Proteomes" id="UP000286947">
    <property type="component" value="Unassembled WGS sequence"/>
</dbReference>
<evidence type="ECO:0000256" key="3">
    <source>
        <dbReference type="ARBA" id="ARBA00023235"/>
    </source>
</evidence>
<protein>
    <submittedName>
        <fullName evidence="4">Short-chain-enoyl-CoA hydratase</fullName>
        <ecNumber evidence="4">4.2.1.150</ecNumber>
    </submittedName>
</protein>
<keyword evidence="3" id="KW-0413">Isomerase</keyword>
<proteinExistence type="predicted"/>
<evidence type="ECO:0000256" key="2">
    <source>
        <dbReference type="ARBA" id="ARBA00023140"/>
    </source>
</evidence>
<dbReference type="Pfam" id="PF00378">
    <property type="entry name" value="ECH_1"/>
    <property type="match status" value="1"/>
</dbReference>
<dbReference type="AlphaFoldDB" id="A0A433SB92"/>
<dbReference type="CDD" id="cd06558">
    <property type="entry name" value="crotonase-like"/>
    <property type="match status" value="1"/>
</dbReference>
<dbReference type="PANTHER" id="PTHR43684">
    <property type="match status" value="1"/>
</dbReference>
<gene>
    <name evidence="4" type="primary">crt_1</name>
    <name evidence="4" type="ORF">CUZ56_02514</name>
</gene>
<reference evidence="4 5" key="1">
    <citation type="submission" date="2018-01" db="EMBL/GenBank/DDBJ databases">
        <title>Saezia sanguinis gen. nov., sp. nov., in the order Burkholderiales isolated from human blood.</title>
        <authorList>
            <person name="Medina-Pascual M.J."/>
            <person name="Valdezate S."/>
            <person name="Monzon S."/>
            <person name="Cuesta I."/>
            <person name="Carrasco G."/>
            <person name="Villalon P."/>
            <person name="Saez-Nieto J.A."/>
        </authorList>
    </citation>
    <scope>NUCLEOTIDE SEQUENCE [LARGE SCALE GENOMIC DNA]</scope>
    <source>
        <strain evidence="4 5">CNM695-12</strain>
    </source>
</reference>
<dbReference type="RefSeq" id="WP_126980689.1">
    <property type="nucleotide sequence ID" value="NZ_CAWUGC010000009.1"/>
</dbReference>
<dbReference type="SUPFAM" id="SSF52096">
    <property type="entry name" value="ClpP/crotonase"/>
    <property type="match status" value="1"/>
</dbReference>
<evidence type="ECO:0000313" key="4">
    <source>
        <dbReference type="EMBL" id="RUS65914.1"/>
    </source>
</evidence>
<comment type="caution">
    <text evidence="4">The sequence shown here is derived from an EMBL/GenBank/DDBJ whole genome shotgun (WGS) entry which is preliminary data.</text>
</comment>
<dbReference type="OrthoDB" id="9797151at2"/>
<organism evidence="4 5">
    <name type="scientific">Saezia sanguinis</name>
    <dbReference type="NCBI Taxonomy" id="1965230"/>
    <lineage>
        <taxon>Bacteria</taxon>
        <taxon>Pseudomonadati</taxon>
        <taxon>Pseudomonadota</taxon>
        <taxon>Betaproteobacteria</taxon>
        <taxon>Burkholderiales</taxon>
        <taxon>Saeziaceae</taxon>
        <taxon>Saezia</taxon>
    </lineage>
</organism>
<dbReference type="InterPro" id="IPR051053">
    <property type="entry name" value="ECH/Chromodomain_protein"/>
</dbReference>
<accession>A0A433SB92</accession>
<dbReference type="GO" id="GO:0018812">
    <property type="term" value="F:3-hydroxyacyl-CoA dehydratase activity"/>
    <property type="evidence" value="ECO:0007669"/>
    <property type="project" value="UniProtKB-EC"/>
</dbReference>